<keyword evidence="4" id="KW-0597">Phosphoprotein</keyword>
<dbReference type="GO" id="GO:0022857">
    <property type="term" value="F:transmembrane transporter activity"/>
    <property type="evidence" value="ECO:0007669"/>
    <property type="project" value="InterPro"/>
</dbReference>
<evidence type="ECO:0000259" key="10">
    <source>
        <dbReference type="Pfam" id="PF03088"/>
    </source>
</evidence>
<evidence type="ECO:0000256" key="3">
    <source>
        <dbReference type="ARBA" id="ARBA00022475"/>
    </source>
</evidence>
<feature type="domain" description="Strictosidine synthase conserved region" evidence="10">
    <location>
        <begin position="499"/>
        <end position="577"/>
    </location>
</feature>
<evidence type="ECO:0000256" key="8">
    <source>
        <dbReference type="ARBA" id="ARBA00023180"/>
    </source>
</evidence>
<dbReference type="GO" id="GO:0016787">
    <property type="term" value="F:hydrolase activity"/>
    <property type="evidence" value="ECO:0007669"/>
    <property type="project" value="TreeGrafter"/>
</dbReference>
<evidence type="ECO:0000256" key="4">
    <source>
        <dbReference type="ARBA" id="ARBA00022553"/>
    </source>
</evidence>
<dbReference type="InterPro" id="IPR018119">
    <property type="entry name" value="Strictosidine_synth_cons-reg"/>
</dbReference>
<keyword evidence="3" id="KW-1003">Cell membrane</keyword>
<dbReference type="EMBL" id="WNXQ01000004">
    <property type="protein sequence ID" value="MWB78311.1"/>
    <property type="molecule type" value="Genomic_DNA"/>
</dbReference>
<feature type="transmembrane region" description="Helical" evidence="9">
    <location>
        <begin position="46"/>
        <end position="67"/>
    </location>
</feature>
<keyword evidence="12" id="KW-1185">Reference proteome</keyword>
<dbReference type="SUPFAM" id="SSF63829">
    <property type="entry name" value="Calcium-dependent phosphotriesterase"/>
    <property type="match status" value="1"/>
</dbReference>
<dbReference type="AlphaFoldDB" id="A0A844W666"/>
<dbReference type="InterPro" id="IPR001851">
    <property type="entry name" value="ABC_transp_permease"/>
</dbReference>
<comment type="caution">
    <text evidence="11">The sequence shown here is derived from an EMBL/GenBank/DDBJ whole genome shotgun (WGS) entry which is preliminary data.</text>
</comment>
<organism evidence="11 12">
    <name type="scientific">Pseudooceanicola pacificus</name>
    <dbReference type="NCBI Taxonomy" id="2676438"/>
    <lineage>
        <taxon>Bacteria</taxon>
        <taxon>Pseudomonadati</taxon>
        <taxon>Pseudomonadota</taxon>
        <taxon>Alphaproteobacteria</taxon>
        <taxon>Rhodobacterales</taxon>
        <taxon>Paracoccaceae</taxon>
        <taxon>Pseudooceanicola</taxon>
    </lineage>
</organism>
<keyword evidence="5 9" id="KW-0812">Transmembrane</keyword>
<dbReference type="Pfam" id="PF02653">
    <property type="entry name" value="BPD_transp_2"/>
    <property type="match status" value="1"/>
</dbReference>
<sequence length="723" mass="77784">MKPVPDGAMRRPVPAAAIDFARLPRQRVPRLVLSPRRILSDVLMRGWIESAIPFLAFLVVVLTILATTDGFFASSNLMTMAQYLPDGGIVVLALLIVVAAGGIDLSVGSNFAMTAFAALFAFHILELPVWAVLPVSVLIGALVGVLNGTLAGLLGCGALLTTLGTMITVRGLYTLASQSQLVAISSSARMDDTWDYIGFDRFAGLPVGFWAFALVAVTVFFMYRQSRFGWHLLAVGGNRKAARNGGIGVKRTVFMAYVLAGALVGLSGFLYAARQNSVGSDTGIGMEFFLLTALVLGLGGFTPGRGAVVSVIIGFLTIYFLNNAMINAGFRGDFVQFTQGMIILLILAIDVRFKKNLNRLVASSYLDPVARKPEPVQGTDALMPDRIVPKLAEAKILAAGKIDGPEDVILDSAGNLYCGTRDGRIMKLAAPDHREVTVLVKIGGRPLGLAFDADGALLTCVAGMGLVRVAMDGTHDLLTDQTTRSLFSVQDDTTIRMADDLDVAPDGVIYFSDATKRYDMENWAMDLLEGRPNGRLLSYDPKTGRTRTVCDNLLFPNGVCLAHDRRHLLVASTWDCSVLAFDLQNLKAGPRVLVSGLPGYPDNINRASDGGYWLALAGMRNPVIDLAMTHPGLRRRMTRRVPPTNWLFGNLNIGGVLKLDGTGRVRDAYWDRPDGPLYMITSMREHQGALYLGGVTNDKIGRLDLPGADPAWTGPGSYAGQGT</sequence>
<comment type="subcellular location">
    <subcellularLocation>
        <location evidence="1">Cell membrane</location>
        <topology evidence="1">Multi-pass membrane protein</topology>
    </subcellularLocation>
</comment>
<gene>
    <name evidence="11" type="ORF">GLS40_09765</name>
</gene>
<dbReference type="Pfam" id="PF03088">
    <property type="entry name" value="Str_synth"/>
    <property type="match status" value="1"/>
</dbReference>
<feature type="transmembrane region" description="Helical" evidence="9">
    <location>
        <begin position="202"/>
        <end position="223"/>
    </location>
</feature>
<feature type="transmembrane region" description="Helical" evidence="9">
    <location>
        <begin position="253"/>
        <end position="272"/>
    </location>
</feature>
<comment type="similarity">
    <text evidence="2">Belongs to the strictosidine synthase family.</text>
</comment>
<accession>A0A844W666</accession>
<dbReference type="Pfam" id="PF20067">
    <property type="entry name" value="SSL_N"/>
    <property type="match status" value="1"/>
</dbReference>
<evidence type="ECO:0000256" key="1">
    <source>
        <dbReference type="ARBA" id="ARBA00004651"/>
    </source>
</evidence>
<feature type="transmembrane region" description="Helical" evidence="9">
    <location>
        <begin position="284"/>
        <end position="301"/>
    </location>
</feature>
<dbReference type="PANTHER" id="PTHR10426:SF88">
    <property type="entry name" value="ADIPOCYTE PLASMA MEMBRANE-ASSOCIATED PROTEIN HEMOMUCIN-RELATED"/>
    <property type="match status" value="1"/>
</dbReference>
<evidence type="ECO:0000256" key="9">
    <source>
        <dbReference type="SAM" id="Phobius"/>
    </source>
</evidence>
<feature type="transmembrane region" description="Helical" evidence="9">
    <location>
        <begin position="87"/>
        <end position="107"/>
    </location>
</feature>
<dbReference type="PANTHER" id="PTHR10426">
    <property type="entry name" value="STRICTOSIDINE SYNTHASE-RELATED"/>
    <property type="match status" value="1"/>
</dbReference>
<name>A0A844W666_9RHOB</name>
<dbReference type="Gene3D" id="2.120.10.30">
    <property type="entry name" value="TolB, C-terminal domain"/>
    <property type="match status" value="1"/>
</dbReference>
<evidence type="ECO:0000256" key="7">
    <source>
        <dbReference type="ARBA" id="ARBA00023136"/>
    </source>
</evidence>
<dbReference type="RefSeq" id="WP_160382570.1">
    <property type="nucleotide sequence ID" value="NZ_WNXQ01000004.1"/>
</dbReference>
<dbReference type="GO" id="GO:0005886">
    <property type="term" value="C:plasma membrane"/>
    <property type="evidence" value="ECO:0007669"/>
    <property type="project" value="UniProtKB-SubCell"/>
</dbReference>
<evidence type="ECO:0000313" key="12">
    <source>
        <dbReference type="Proteomes" id="UP000443843"/>
    </source>
</evidence>
<evidence type="ECO:0000256" key="5">
    <source>
        <dbReference type="ARBA" id="ARBA00022692"/>
    </source>
</evidence>
<keyword evidence="8" id="KW-0325">Glycoprotein</keyword>
<dbReference type="CDD" id="cd06579">
    <property type="entry name" value="TM_PBP1_transp_AraH_like"/>
    <property type="match status" value="1"/>
</dbReference>
<evidence type="ECO:0000313" key="11">
    <source>
        <dbReference type="EMBL" id="MWB78311.1"/>
    </source>
</evidence>
<keyword evidence="7 9" id="KW-0472">Membrane</keyword>
<proteinExistence type="inferred from homology"/>
<reference evidence="11 12" key="1">
    <citation type="submission" date="2019-11" db="EMBL/GenBank/DDBJ databases">
        <title>Pseudooceanicola pacifica sp. nov., isolated from deep-sea sediment of the Pacific Ocean.</title>
        <authorList>
            <person name="Lyu L."/>
        </authorList>
    </citation>
    <scope>NUCLEOTIDE SEQUENCE [LARGE SCALE GENOMIC DNA]</scope>
    <source>
        <strain evidence="11 12">216_PA32_1</strain>
    </source>
</reference>
<protein>
    <submittedName>
        <fullName evidence="11">ABC transporter permease</fullName>
    </submittedName>
</protein>
<keyword evidence="6 9" id="KW-1133">Transmembrane helix</keyword>
<evidence type="ECO:0000256" key="6">
    <source>
        <dbReference type="ARBA" id="ARBA00022989"/>
    </source>
</evidence>
<dbReference type="InterPro" id="IPR011042">
    <property type="entry name" value="6-blade_b-propeller_TolB-like"/>
</dbReference>
<dbReference type="Proteomes" id="UP000443843">
    <property type="component" value="Unassembled WGS sequence"/>
</dbReference>
<feature type="transmembrane region" description="Helical" evidence="9">
    <location>
        <begin position="308"/>
        <end position="328"/>
    </location>
</feature>
<evidence type="ECO:0000256" key="2">
    <source>
        <dbReference type="ARBA" id="ARBA00009191"/>
    </source>
</evidence>